<keyword evidence="4 8" id="KW-1133">Transmembrane helix</keyword>
<feature type="domain" description="Major facilitator superfamily (MFS) profile" evidence="9">
    <location>
        <begin position="33"/>
        <end position="486"/>
    </location>
</feature>
<evidence type="ECO:0000256" key="6">
    <source>
        <dbReference type="ARBA" id="ARBA00023251"/>
    </source>
</evidence>
<evidence type="ECO:0000313" key="11">
    <source>
        <dbReference type="Proteomes" id="UP000629371"/>
    </source>
</evidence>
<dbReference type="Gene3D" id="1.20.1250.20">
    <property type="entry name" value="MFS general substrate transporter like domains"/>
    <property type="match status" value="1"/>
</dbReference>
<feature type="transmembrane region" description="Helical" evidence="8">
    <location>
        <begin position="101"/>
        <end position="120"/>
    </location>
</feature>
<evidence type="ECO:0000256" key="1">
    <source>
        <dbReference type="ARBA" id="ARBA00004651"/>
    </source>
</evidence>
<evidence type="ECO:0000256" key="3">
    <source>
        <dbReference type="ARBA" id="ARBA00022692"/>
    </source>
</evidence>
<feature type="transmembrane region" description="Helical" evidence="8">
    <location>
        <begin position="126"/>
        <end position="148"/>
    </location>
</feature>
<evidence type="ECO:0000256" key="7">
    <source>
        <dbReference type="SAM" id="MobiDB-lite"/>
    </source>
</evidence>
<evidence type="ECO:0000256" key="5">
    <source>
        <dbReference type="ARBA" id="ARBA00023136"/>
    </source>
</evidence>
<feature type="compositionally biased region" description="Pro residues" evidence="7">
    <location>
        <begin position="1"/>
        <end position="11"/>
    </location>
</feature>
<reference evidence="10 11" key="1">
    <citation type="submission" date="2021-01" db="EMBL/GenBank/DDBJ databases">
        <title>WGS of actinomycetes isolated from Thailand.</title>
        <authorList>
            <person name="Thawai C."/>
        </authorList>
    </citation>
    <scope>NUCLEOTIDE SEQUENCE [LARGE SCALE GENOMIC DNA]</scope>
    <source>
        <strain evidence="10 11">CH9-7</strain>
    </source>
</reference>
<gene>
    <name evidence="10" type="ORF">JK360_08875</name>
</gene>
<feature type="compositionally biased region" description="Low complexity" evidence="7">
    <location>
        <begin position="12"/>
        <end position="27"/>
    </location>
</feature>
<feature type="transmembrane region" description="Helical" evidence="8">
    <location>
        <begin position="463"/>
        <end position="481"/>
    </location>
</feature>
<protein>
    <submittedName>
        <fullName evidence="10">MFS transporter</fullName>
    </submittedName>
</protein>
<dbReference type="EMBL" id="JAERRI010000004">
    <property type="protein sequence ID" value="MBL1089511.1"/>
    <property type="molecule type" value="Genomic_DNA"/>
</dbReference>
<dbReference type="SUPFAM" id="SSF103473">
    <property type="entry name" value="MFS general substrate transporter"/>
    <property type="match status" value="1"/>
</dbReference>
<keyword evidence="2" id="KW-0813">Transport</keyword>
<comment type="caution">
    <text evidence="10">The sequence shown here is derived from an EMBL/GenBank/DDBJ whole genome shotgun (WGS) entry which is preliminary data.</text>
</comment>
<dbReference type="PRINTS" id="PR01036">
    <property type="entry name" value="TCRTETB"/>
</dbReference>
<feature type="transmembrane region" description="Helical" evidence="8">
    <location>
        <begin position="160"/>
        <end position="185"/>
    </location>
</feature>
<keyword evidence="5 8" id="KW-0472">Membrane</keyword>
<keyword evidence="3 8" id="KW-0812">Transmembrane</keyword>
<dbReference type="InterPro" id="IPR020846">
    <property type="entry name" value="MFS_dom"/>
</dbReference>
<accession>A0ABS1MP02</accession>
<feature type="transmembrane region" description="Helical" evidence="8">
    <location>
        <begin position="353"/>
        <end position="371"/>
    </location>
</feature>
<dbReference type="PROSITE" id="PS50850">
    <property type="entry name" value="MFS"/>
    <property type="match status" value="1"/>
</dbReference>
<feature type="transmembrane region" description="Helical" evidence="8">
    <location>
        <begin position="377"/>
        <end position="403"/>
    </location>
</feature>
<dbReference type="PANTHER" id="PTHR42718:SF9">
    <property type="entry name" value="MAJOR FACILITATOR SUPERFAMILY MULTIDRUG TRANSPORTER MFSC"/>
    <property type="match status" value="1"/>
</dbReference>
<evidence type="ECO:0000256" key="2">
    <source>
        <dbReference type="ARBA" id="ARBA00022448"/>
    </source>
</evidence>
<dbReference type="PANTHER" id="PTHR42718">
    <property type="entry name" value="MAJOR FACILITATOR SUPERFAMILY MULTIDRUG TRANSPORTER MFSC"/>
    <property type="match status" value="1"/>
</dbReference>
<feature type="transmembrane region" description="Helical" evidence="8">
    <location>
        <begin position="33"/>
        <end position="56"/>
    </location>
</feature>
<sequence>MTSTLSPPPSPSSDSASSDSPHRPSAGAGRRRAVTAAMCVCVLVAQSLVAAMNLAIPRIASSGLHPSAAQLLWIVDTYVLVFAGLLIPAGALGDRYGRKGVLLTGLGVFATGALLSALAGSLPVLLAGRAVSGAGAALLVPATMSVLLHATPPDRRAGAVAAWSTALGIGGMVGNAGGALILQYLPWQGLFWAYVPLGLGLLAWVAAVAPRVPRQTAALDLPGSVLLVLGAGALLFGIIEGPGRGWGSATVTGAFALALVVFAVFVRHGLRAPHPVLDPRLFRLPRLRAGALGIAVTFFGMFALFYVNAQFLQYVKGYSPLQTGFAIVPLAVGMMAVTRYGMRWAHRAGEARAVGAGLGLIAVGLLLMSTADAGTPYPLYLVFLLVMSVGAGLAMPTLSHAIVASVPAHRSGMGSGLQGAARELGAALGIAVVGTVLSVRFAAGTGHGAAVTTAFTEAAALGYRIAAGVVLVAGVAAVAGLRTRTRSGQPGA</sequence>
<name>A0ABS1MP02_9ACTN</name>
<evidence type="ECO:0000256" key="4">
    <source>
        <dbReference type="ARBA" id="ARBA00022989"/>
    </source>
</evidence>
<dbReference type="InterPro" id="IPR036259">
    <property type="entry name" value="MFS_trans_sf"/>
</dbReference>
<feature type="transmembrane region" description="Helical" evidence="8">
    <location>
        <begin position="221"/>
        <end position="239"/>
    </location>
</feature>
<evidence type="ECO:0000313" key="10">
    <source>
        <dbReference type="EMBL" id="MBL1089511.1"/>
    </source>
</evidence>
<dbReference type="InterPro" id="IPR011701">
    <property type="entry name" value="MFS"/>
</dbReference>
<feature type="transmembrane region" description="Helical" evidence="8">
    <location>
        <begin position="245"/>
        <end position="266"/>
    </location>
</feature>
<comment type="subcellular location">
    <subcellularLocation>
        <location evidence="1">Cell membrane</location>
        <topology evidence="1">Multi-pass membrane protein</topology>
    </subcellularLocation>
</comment>
<dbReference type="RefSeq" id="WP_201802453.1">
    <property type="nucleotide sequence ID" value="NZ_JAERRI010000004.1"/>
</dbReference>
<feature type="transmembrane region" description="Helical" evidence="8">
    <location>
        <begin position="287"/>
        <end position="309"/>
    </location>
</feature>
<dbReference type="Proteomes" id="UP000629371">
    <property type="component" value="Unassembled WGS sequence"/>
</dbReference>
<organism evidence="10 11">
    <name type="scientific">Streptomyces siderophoricus</name>
    <dbReference type="NCBI Taxonomy" id="2802281"/>
    <lineage>
        <taxon>Bacteria</taxon>
        <taxon>Bacillati</taxon>
        <taxon>Actinomycetota</taxon>
        <taxon>Actinomycetes</taxon>
        <taxon>Kitasatosporales</taxon>
        <taxon>Streptomycetaceae</taxon>
        <taxon>Streptomyces</taxon>
    </lineage>
</organism>
<evidence type="ECO:0000256" key="8">
    <source>
        <dbReference type="SAM" id="Phobius"/>
    </source>
</evidence>
<evidence type="ECO:0000259" key="9">
    <source>
        <dbReference type="PROSITE" id="PS50850"/>
    </source>
</evidence>
<keyword evidence="6" id="KW-0046">Antibiotic resistance</keyword>
<dbReference type="CDD" id="cd17321">
    <property type="entry name" value="MFS_MMR_MDR_like"/>
    <property type="match status" value="1"/>
</dbReference>
<proteinExistence type="predicted"/>
<feature type="transmembrane region" description="Helical" evidence="8">
    <location>
        <begin position="68"/>
        <end position="89"/>
    </location>
</feature>
<dbReference type="Pfam" id="PF07690">
    <property type="entry name" value="MFS_1"/>
    <property type="match status" value="1"/>
</dbReference>
<feature type="transmembrane region" description="Helical" evidence="8">
    <location>
        <begin position="191"/>
        <end position="209"/>
    </location>
</feature>
<feature type="transmembrane region" description="Helical" evidence="8">
    <location>
        <begin position="321"/>
        <end position="341"/>
    </location>
</feature>
<feature type="region of interest" description="Disordered" evidence="7">
    <location>
        <begin position="1"/>
        <end position="27"/>
    </location>
</feature>
<keyword evidence="11" id="KW-1185">Reference proteome</keyword>
<feature type="transmembrane region" description="Helical" evidence="8">
    <location>
        <begin position="424"/>
        <end position="443"/>
    </location>
</feature>